<evidence type="ECO:0000256" key="1">
    <source>
        <dbReference type="SAM" id="MobiDB-lite"/>
    </source>
</evidence>
<feature type="compositionally biased region" description="Basic residues" evidence="1">
    <location>
        <begin position="98"/>
        <end position="111"/>
    </location>
</feature>
<gene>
    <name evidence="2" type="ORF">CYLTODRAFT_422376</name>
</gene>
<feature type="region of interest" description="Disordered" evidence="1">
    <location>
        <begin position="69"/>
        <end position="187"/>
    </location>
</feature>
<dbReference type="AlphaFoldDB" id="A0A0D7BBM2"/>
<sequence length="187" mass="20714">MSLPVDLYNVACDLVTQPPPPTLREILNAYRSKGDGDREMLLALLNAKSAEQTNHTTRSALCQRLIEGQQPDPSMEGHYYPSPAATRYSPPLDERSITHPRHDRRQSRRHTSPYSRHSPQSPHRRLPSPYSSASSSDSSIPDSPISGRANMSIGSLLSSSGSDQPSGLSLKHLSEAAEERTQRRDYP</sequence>
<dbReference type="Proteomes" id="UP000054007">
    <property type="component" value="Unassembled WGS sequence"/>
</dbReference>
<dbReference type="EMBL" id="KN880522">
    <property type="protein sequence ID" value="KIY67574.1"/>
    <property type="molecule type" value="Genomic_DNA"/>
</dbReference>
<feature type="compositionally biased region" description="Basic and acidic residues" evidence="1">
    <location>
        <begin position="172"/>
        <end position="187"/>
    </location>
</feature>
<keyword evidence="3" id="KW-1185">Reference proteome</keyword>
<dbReference type="OrthoDB" id="2537258at2759"/>
<protein>
    <submittedName>
        <fullName evidence="2">Uncharacterized protein</fullName>
    </submittedName>
</protein>
<reference evidence="2 3" key="1">
    <citation type="journal article" date="2015" name="Fungal Genet. Biol.">
        <title>Evolution of novel wood decay mechanisms in Agaricales revealed by the genome sequences of Fistulina hepatica and Cylindrobasidium torrendii.</title>
        <authorList>
            <person name="Floudas D."/>
            <person name="Held B.W."/>
            <person name="Riley R."/>
            <person name="Nagy L.G."/>
            <person name="Koehler G."/>
            <person name="Ransdell A.S."/>
            <person name="Younus H."/>
            <person name="Chow J."/>
            <person name="Chiniquy J."/>
            <person name="Lipzen A."/>
            <person name="Tritt A."/>
            <person name="Sun H."/>
            <person name="Haridas S."/>
            <person name="LaButti K."/>
            <person name="Ohm R.A."/>
            <person name="Kues U."/>
            <person name="Blanchette R.A."/>
            <person name="Grigoriev I.V."/>
            <person name="Minto R.E."/>
            <person name="Hibbett D.S."/>
        </authorList>
    </citation>
    <scope>NUCLEOTIDE SEQUENCE [LARGE SCALE GENOMIC DNA]</scope>
    <source>
        <strain evidence="2 3">FP15055 ss-10</strain>
    </source>
</reference>
<feature type="compositionally biased region" description="Polar residues" evidence="1">
    <location>
        <begin position="112"/>
        <end position="121"/>
    </location>
</feature>
<accession>A0A0D7BBM2</accession>
<evidence type="ECO:0000313" key="3">
    <source>
        <dbReference type="Proteomes" id="UP000054007"/>
    </source>
</evidence>
<name>A0A0D7BBM2_9AGAR</name>
<evidence type="ECO:0000313" key="2">
    <source>
        <dbReference type="EMBL" id="KIY67574.1"/>
    </source>
</evidence>
<organism evidence="2 3">
    <name type="scientific">Cylindrobasidium torrendii FP15055 ss-10</name>
    <dbReference type="NCBI Taxonomy" id="1314674"/>
    <lineage>
        <taxon>Eukaryota</taxon>
        <taxon>Fungi</taxon>
        <taxon>Dikarya</taxon>
        <taxon>Basidiomycota</taxon>
        <taxon>Agaricomycotina</taxon>
        <taxon>Agaricomycetes</taxon>
        <taxon>Agaricomycetidae</taxon>
        <taxon>Agaricales</taxon>
        <taxon>Marasmiineae</taxon>
        <taxon>Physalacriaceae</taxon>
        <taxon>Cylindrobasidium</taxon>
    </lineage>
</organism>
<feature type="compositionally biased region" description="Low complexity" evidence="1">
    <location>
        <begin position="127"/>
        <end position="170"/>
    </location>
</feature>
<proteinExistence type="predicted"/>